<dbReference type="InterPro" id="IPR040982">
    <property type="entry name" value="DNA_pol3_finger"/>
</dbReference>
<keyword evidence="8" id="KW-0239">DNA-directed DNA polymerase</keyword>
<dbReference type="GO" id="GO:0003887">
    <property type="term" value="F:DNA-directed DNA polymerase activity"/>
    <property type="evidence" value="ECO:0007669"/>
    <property type="project" value="UniProtKB-KW"/>
</dbReference>
<dbReference type="SMART" id="SM00481">
    <property type="entry name" value="POLIIIAc"/>
    <property type="match status" value="1"/>
</dbReference>
<evidence type="ECO:0000256" key="7">
    <source>
        <dbReference type="ARBA" id="ARBA00022705"/>
    </source>
</evidence>
<evidence type="ECO:0000256" key="6">
    <source>
        <dbReference type="ARBA" id="ARBA00022695"/>
    </source>
</evidence>
<dbReference type="HOGENOM" id="CLU_001600_0_2_6"/>
<protein>
    <recommendedName>
        <fullName evidence="3">DNA polymerase III subunit alpha</fullName>
        <ecNumber evidence="2">2.7.7.7</ecNumber>
    </recommendedName>
</protein>
<dbReference type="SUPFAM" id="SSF89550">
    <property type="entry name" value="PHP domain-like"/>
    <property type="match status" value="1"/>
</dbReference>
<dbReference type="KEGG" id="buh:BUAMB_221"/>
<dbReference type="Gene3D" id="1.10.10.1600">
    <property type="entry name" value="Bacterial DNA polymerase III alpha subunit, thumb domain"/>
    <property type="match status" value="1"/>
</dbReference>
<dbReference type="Pfam" id="PF17657">
    <property type="entry name" value="DNA_pol3_finger"/>
    <property type="match status" value="1"/>
</dbReference>
<dbReference type="NCBIfam" id="TIGR00594">
    <property type="entry name" value="polc"/>
    <property type="match status" value="1"/>
</dbReference>
<dbReference type="GO" id="GO:0008408">
    <property type="term" value="F:3'-5' exonuclease activity"/>
    <property type="evidence" value="ECO:0007669"/>
    <property type="project" value="InterPro"/>
</dbReference>
<dbReference type="InterPro" id="IPR016195">
    <property type="entry name" value="Pol/histidinol_Pase-like"/>
</dbReference>
<dbReference type="Pfam" id="PF02811">
    <property type="entry name" value="PHP"/>
    <property type="match status" value="1"/>
</dbReference>
<dbReference type="InterPro" id="IPR012340">
    <property type="entry name" value="NA-bd_OB-fold"/>
</dbReference>
<feature type="domain" description="Polymerase/histidinol phosphatase N-terminal" evidence="10">
    <location>
        <begin position="7"/>
        <end position="74"/>
    </location>
</feature>
<dbReference type="PATRIC" id="fig|1005057.4.peg.213"/>
<name>G2LPA6_BUCUM</name>
<dbReference type="CDD" id="cd07433">
    <property type="entry name" value="PHP_PolIIIA_DnaE1"/>
    <property type="match status" value="1"/>
</dbReference>
<evidence type="ECO:0000313" key="12">
    <source>
        <dbReference type="Proteomes" id="UP000006139"/>
    </source>
</evidence>
<dbReference type="Pfam" id="PF07733">
    <property type="entry name" value="DNA_pol3_alpha"/>
    <property type="match status" value="1"/>
</dbReference>
<comment type="subcellular location">
    <subcellularLocation>
        <location evidence="1">Cytoplasm</location>
    </subcellularLocation>
</comment>
<organism evidence="11 12">
    <name type="scientific">Buchnera aphidicola str. Ua</name>
    <name type="common">Uroleucon ambrosiae</name>
    <dbReference type="NCBI Taxonomy" id="1005057"/>
    <lineage>
        <taxon>Bacteria</taxon>
        <taxon>Pseudomonadati</taxon>
        <taxon>Pseudomonadota</taxon>
        <taxon>Gammaproteobacteria</taxon>
        <taxon>Enterobacterales</taxon>
        <taxon>Erwiniaceae</taxon>
        <taxon>Buchnera</taxon>
    </lineage>
</organism>
<dbReference type="InterPro" id="IPR041931">
    <property type="entry name" value="DNA_pol3_alpha_thumb_dom"/>
</dbReference>
<dbReference type="PANTHER" id="PTHR32294:SF0">
    <property type="entry name" value="DNA POLYMERASE III SUBUNIT ALPHA"/>
    <property type="match status" value="1"/>
</dbReference>
<dbReference type="EC" id="2.7.7.7" evidence="2"/>
<dbReference type="eggNOG" id="COG0587">
    <property type="taxonomic scope" value="Bacteria"/>
</dbReference>
<evidence type="ECO:0000256" key="3">
    <source>
        <dbReference type="ARBA" id="ARBA00019114"/>
    </source>
</evidence>
<evidence type="ECO:0000256" key="5">
    <source>
        <dbReference type="ARBA" id="ARBA00022679"/>
    </source>
</evidence>
<evidence type="ECO:0000256" key="4">
    <source>
        <dbReference type="ARBA" id="ARBA00022490"/>
    </source>
</evidence>
<proteinExistence type="predicted"/>
<dbReference type="Gene3D" id="3.20.20.140">
    <property type="entry name" value="Metal-dependent hydrolases"/>
    <property type="match status" value="1"/>
</dbReference>
<sequence>MNEPKFVHLNVHSDYSIIDGLSKPEDLIIKASDLNMASIAITDYNNLYGVIKFYKTAHKLGIKPIIGATVKFISNLINNELTTLTILASTQEGYKNLILLISRAYQKGYINNSHVTIEKKWLSELHKGLILLSGGCQGEIGKILIYGKLTLISHCISFYQKYFPDSYYLELLRTNRDNEENYLNLAVDLSLSTGIPVVATNNVCFLNKEDFNIHKIRIAINEGETLQCSKIQNHYSNEQFLKTPQEMCDLFLDVPEALINSVEIAKRCNVFIYSGKYFLPKFFTGNISVENYLVKKSYEGLKKRLSIVNDKKNIQYKDIYIQYKKRLDMELNVINKMGFPSYFLIVMEFVKWAKDNNIPVGPGRGSGAGSLVAYVLNITEVDPLSFDLLFERFLNPERISLPDFDIDFCMEKRDKVIDHVSEIYGRSAVAQIITFGTLTAKAVIRDVGRVLGYPYGFINKLSKLIPLDPGITLNEVFSQGSELSNLYKNNEDVKYLIDSSKKLEGINRNVGKHAGGVVISPTKITDFCPLYCDEKGNNPVTQFDKNDIEHIGLVKFDFLGLRTLTIINHTVQMINIKLNSNKQSIINIDSIPLNDNKCFDLLKKSETTGIFQLESDGMKDLIKRLQPDCFEDIIALVALFRPGPLQSGMVDNFINRKHGREKISYPDEKWQHKLLKPILESTYGIILYQEQVMQIAQVLAGYTLGSADILRRAMSKKNLKDMSKQRVIFEEGSYKNGISKKFSRKIFDILEKFAGYGFNKSHSVAYALVSYQTLWLKTHYPAEFMAAAMTSDMDNTEKIIVLVNESLSMQLKILPPNINVSNYEFYVNNDGHIVYGFGAIKGIGKNSACDIVRERKKNGFFHDFFDFCIRMGANKISRRVLEKLIMSGSYDCLNKNRNYLLKSIDDAIKASKESLKIKSFKQDSLFGLFKNELDQVQKNNCINIHDSKKNNLKNEYQVLGLYLTGHPIHQYLKELKNYINNLTLSKLQFIDKNKMILVVGIIVSINIKITKNKNRVAIIILDDNTSRLEVVIFSNLLNSREYLLKLNNILFVKGMLNVNLIYKNFKMTAYNIMSLDDIREINIHKLTIILNPKKIDDLSLQKLYIFLDQQNRGNVPVFIFYNTKQTFLNIKLNKKWLIKITDSFLNQLKLIPGYEKVKLDYHKNHFL</sequence>
<keyword evidence="4" id="KW-0963">Cytoplasm</keyword>
<dbReference type="NCBIfam" id="NF004226">
    <property type="entry name" value="PRK05673.1"/>
    <property type="match status" value="1"/>
</dbReference>
<dbReference type="Pfam" id="PF14579">
    <property type="entry name" value="HHH_6"/>
    <property type="match status" value="1"/>
</dbReference>
<dbReference type="PANTHER" id="PTHR32294">
    <property type="entry name" value="DNA POLYMERASE III SUBUNIT ALPHA"/>
    <property type="match status" value="1"/>
</dbReference>
<dbReference type="Proteomes" id="UP000006139">
    <property type="component" value="Chromosome"/>
</dbReference>
<dbReference type="STRING" id="1005057.BUAMB_221"/>
<dbReference type="Gene3D" id="2.40.50.140">
    <property type="entry name" value="Nucleic acid-binding proteins"/>
    <property type="match status" value="1"/>
</dbReference>
<dbReference type="GO" id="GO:0006260">
    <property type="term" value="P:DNA replication"/>
    <property type="evidence" value="ECO:0007669"/>
    <property type="project" value="UniProtKB-KW"/>
</dbReference>
<dbReference type="InterPro" id="IPR004013">
    <property type="entry name" value="PHP_dom"/>
</dbReference>
<evidence type="ECO:0000256" key="8">
    <source>
        <dbReference type="ARBA" id="ARBA00022932"/>
    </source>
</evidence>
<evidence type="ECO:0000256" key="2">
    <source>
        <dbReference type="ARBA" id="ARBA00012417"/>
    </source>
</evidence>
<reference evidence="11 12" key="1">
    <citation type="journal article" date="2011" name="PLoS Genet.">
        <title>Sequence conservation and functional constraint on intergenic spacers in reduced genomes of the obligate symbiont buchnera.</title>
        <authorList>
            <person name="Degnan P.H."/>
            <person name="Ochman H."/>
            <person name="Moran N.A."/>
        </authorList>
    </citation>
    <scope>NUCLEOTIDE SEQUENCE [LARGE SCALE GENOMIC DNA]</scope>
    <source>
        <strain evidence="11 12">Ua</strain>
    </source>
</reference>
<evidence type="ECO:0000259" key="10">
    <source>
        <dbReference type="SMART" id="SM00481"/>
    </source>
</evidence>
<dbReference type="Pfam" id="PF20914">
    <property type="entry name" value="DNA_pol_IIIA_C"/>
    <property type="match status" value="1"/>
</dbReference>
<dbReference type="CDD" id="cd04485">
    <property type="entry name" value="DnaE_OBF"/>
    <property type="match status" value="1"/>
</dbReference>
<dbReference type="AlphaFoldDB" id="G2LPA6"/>
<keyword evidence="6" id="KW-0548">Nucleotidyltransferase</keyword>
<keyword evidence="5" id="KW-0808">Transferase</keyword>
<accession>G2LPA6</accession>
<dbReference type="GO" id="GO:0005737">
    <property type="term" value="C:cytoplasm"/>
    <property type="evidence" value="ECO:0007669"/>
    <property type="project" value="UniProtKB-SubCell"/>
</dbReference>
<keyword evidence="7" id="KW-0235">DNA replication</keyword>
<dbReference type="InterPro" id="IPR004805">
    <property type="entry name" value="DnaE2/DnaE/PolC"/>
</dbReference>
<dbReference type="InterPro" id="IPR003141">
    <property type="entry name" value="Pol/His_phosphatase_N"/>
</dbReference>
<evidence type="ECO:0000313" key="11">
    <source>
        <dbReference type="EMBL" id="AEO08043.1"/>
    </source>
</evidence>
<evidence type="ECO:0000256" key="9">
    <source>
        <dbReference type="ARBA" id="ARBA00049244"/>
    </source>
</evidence>
<dbReference type="EMBL" id="CP002648">
    <property type="protein sequence ID" value="AEO08043.1"/>
    <property type="molecule type" value="Genomic_DNA"/>
</dbReference>
<dbReference type="RefSeq" id="WP_014499947.1">
    <property type="nucleotide sequence ID" value="NC_017259.1"/>
</dbReference>
<dbReference type="Gene3D" id="1.10.150.870">
    <property type="match status" value="1"/>
</dbReference>
<dbReference type="InterPro" id="IPR049821">
    <property type="entry name" value="PolIIIA_DnaE1_PHP"/>
</dbReference>
<comment type="catalytic activity">
    <reaction evidence="9">
        <text>DNA(n) + a 2'-deoxyribonucleoside 5'-triphosphate = DNA(n+1) + diphosphate</text>
        <dbReference type="Rhea" id="RHEA:22508"/>
        <dbReference type="Rhea" id="RHEA-COMP:17339"/>
        <dbReference type="Rhea" id="RHEA-COMP:17340"/>
        <dbReference type="ChEBI" id="CHEBI:33019"/>
        <dbReference type="ChEBI" id="CHEBI:61560"/>
        <dbReference type="ChEBI" id="CHEBI:173112"/>
        <dbReference type="EC" id="2.7.7.7"/>
    </reaction>
</comment>
<dbReference type="InterPro" id="IPR029460">
    <property type="entry name" value="DNAPol_HHH"/>
</dbReference>
<dbReference type="InterPro" id="IPR048472">
    <property type="entry name" value="DNA_pol_IIIA_C"/>
</dbReference>
<evidence type="ECO:0000256" key="1">
    <source>
        <dbReference type="ARBA" id="ARBA00004496"/>
    </source>
</evidence>
<dbReference type="InterPro" id="IPR011708">
    <property type="entry name" value="DNA_pol3_alpha_NTPase_dom"/>
</dbReference>
<gene>
    <name evidence="11" type="primary">dnaE</name>
    <name evidence="11" type="ORF">BUAMB_221</name>
</gene>
<dbReference type="OrthoDB" id="9803237at2"/>